<dbReference type="AlphaFoldDB" id="A0A1Q9YKY0"/>
<dbReference type="RefSeq" id="WP_075885216.1">
    <property type="nucleotide sequence ID" value="NZ_MPJZ01000050.1"/>
</dbReference>
<evidence type="ECO:0000313" key="3">
    <source>
        <dbReference type="Proteomes" id="UP000186758"/>
    </source>
</evidence>
<protein>
    <submittedName>
        <fullName evidence="2">Uncharacterized protein</fullName>
    </submittedName>
</protein>
<organism evidence="2 3">
    <name type="scientific">Faecalibaculum rodentium</name>
    <dbReference type="NCBI Taxonomy" id="1702221"/>
    <lineage>
        <taxon>Bacteria</taxon>
        <taxon>Bacillati</taxon>
        <taxon>Bacillota</taxon>
        <taxon>Erysipelotrichia</taxon>
        <taxon>Erysipelotrichales</taxon>
        <taxon>Erysipelotrichaceae</taxon>
        <taxon>Faecalibaculum</taxon>
    </lineage>
</organism>
<dbReference type="EMBL" id="MPJZ01000050">
    <property type="protein sequence ID" value="OLU45475.1"/>
    <property type="molecule type" value="Genomic_DNA"/>
</dbReference>
<evidence type="ECO:0000313" key="2">
    <source>
        <dbReference type="EMBL" id="OLU45475.1"/>
    </source>
</evidence>
<sequence length="76" mass="8407">MLLMAARGRRAATLPGCPENCTVSGTLLFILALPDNLSDLRGCHNPRTRYNGYHSKTDPLRRRMQDKDARVSAAGH</sequence>
<proteinExistence type="predicted"/>
<evidence type="ECO:0000256" key="1">
    <source>
        <dbReference type="SAM" id="MobiDB-lite"/>
    </source>
</evidence>
<feature type="region of interest" description="Disordered" evidence="1">
    <location>
        <begin position="50"/>
        <end position="76"/>
    </location>
</feature>
<feature type="compositionally biased region" description="Basic and acidic residues" evidence="1">
    <location>
        <begin position="55"/>
        <end position="70"/>
    </location>
</feature>
<comment type="caution">
    <text evidence="2">The sequence shown here is derived from an EMBL/GenBank/DDBJ whole genome shotgun (WGS) entry which is preliminary data.</text>
</comment>
<reference evidence="2 3" key="1">
    <citation type="submission" date="2016-11" db="EMBL/GenBank/DDBJ databases">
        <title>Description of two novel members of the family Erysipelotrichaceae: Ileibacterium lipovorans gen. nov., sp. nov. and Dubosiella newyorkensis, gen. nov., sp. nov.</title>
        <authorList>
            <person name="Cox L.M."/>
            <person name="Sohn J."/>
            <person name="Tyrrell K.L."/>
            <person name="Citron D.M."/>
            <person name="Lawson P.A."/>
            <person name="Patel N.B."/>
            <person name="Iizumi T."/>
            <person name="Perez-Perez G.I."/>
            <person name="Goldstein E.J."/>
            <person name="Blaser M.J."/>
        </authorList>
    </citation>
    <scope>NUCLEOTIDE SEQUENCE [LARGE SCALE GENOMIC DNA]</scope>
    <source>
        <strain evidence="2 3">NYU-BL-K8</strain>
    </source>
</reference>
<gene>
    <name evidence="2" type="ORF">BO223_05105</name>
</gene>
<dbReference type="Proteomes" id="UP000186758">
    <property type="component" value="Unassembled WGS sequence"/>
</dbReference>
<accession>A0A1Q9YKY0</accession>
<name>A0A1Q9YKY0_9FIRM</name>